<keyword evidence="3" id="KW-1185">Reference proteome</keyword>
<sequence>MDMQNTQRRCVFQKRKSGSVGKVKWLGTTDNNPNSTPKTQVILRIGILLILHFLVLLRVPWIVRSRYPRSRKALKI</sequence>
<accession>A0AAV7G411</accession>
<comment type="caution">
    <text evidence="2">The sequence shown here is derived from an EMBL/GenBank/DDBJ whole genome shotgun (WGS) entry which is preliminary data.</text>
</comment>
<dbReference type="EMBL" id="JAGFBR010000018">
    <property type="protein sequence ID" value="KAH0451106.1"/>
    <property type="molecule type" value="Genomic_DNA"/>
</dbReference>
<dbReference type="AlphaFoldDB" id="A0AAV7G411"/>
<feature type="transmembrane region" description="Helical" evidence="1">
    <location>
        <begin position="41"/>
        <end position="63"/>
    </location>
</feature>
<evidence type="ECO:0008006" key="4">
    <source>
        <dbReference type="Google" id="ProtNLM"/>
    </source>
</evidence>
<evidence type="ECO:0000256" key="1">
    <source>
        <dbReference type="SAM" id="Phobius"/>
    </source>
</evidence>
<name>A0AAV7G411_DENCH</name>
<gene>
    <name evidence="2" type="ORF">IEQ34_021798</name>
</gene>
<dbReference type="Proteomes" id="UP000775213">
    <property type="component" value="Unassembled WGS sequence"/>
</dbReference>
<reference evidence="2 3" key="1">
    <citation type="journal article" date="2021" name="Hortic Res">
        <title>Chromosome-scale assembly of the Dendrobium chrysotoxum genome enhances the understanding of orchid evolution.</title>
        <authorList>
            <person name="Zhang Y."/>
            <person name="Zhang G.Q."/>
            <person name="Zhang D."/>
            <person name="Liu X.D."/>
            <person name="Xu X.Y."/>
            <person name="Sun W.H."/>
            <person name="Yu X."/>
            <person name="Zhu X."/>
            <person name="Wang Z.W."/>
            <person name="Zhao X."/>
            <person name="Zhong W.Y."/>
            <person name="Chen H."/>
            <person name="Yin W.L."/>
            <person name="Huang T."/>
            <person name="Niu S.C."/>
            <person name="Liu Z.J."/>
        </authorList>
    </citation>
    <scope>NUCLEOTIDE SEQUENCE [LARGE SCALE GENOMIC DNA]</scope>
    <source>
        <strain evidence="2">Lindl</strain>
    </source>
</reference>
<keyword evidence="1" id="KW-0812">Transmembrane</keyword>
<proteinExistence type="predicted"/>
<keyword evidence="1" id="KW-0472">Membrane</keyword>
<evidence type="ECO:0000313" key="2">
    <source>
        <dbReference type="EMBL" id="KAH0451106.1"/>
    </source>
</evidence>
<organism evidence="2 3">
    <name type="scientific">Dendrobium chrysotoxum</name>
    <name type="common">Orchid</name>
    <dbReference type="NCBI Taxonomy" id="161865"/>
    <lineage>
        <taxon>Eukaryota</taxon>
        <taxon>Viridiplantae</taxon>
        <taxon>Streptophyta</taxon>
        <taxon>Embryophyta</taxon>
        <taxon>Tracheophyta</taxon>
        <taxon>Spermatophyta</taxon>
        <taxon>Magnoliopsida</taxon>
        <taxon>Liliopsida</taxon>
        <taxon>Asparagales</taxon>
        <taxon>Orchidaceae</taxon>
        <taxon>Epidendroideae</taxon>
        <taxon>Malaxideae</taxon>
        <taxon>Dendrobiinae</taxon>
        <taxon>Dendrobium</taxon>
    </lineage>
</organism>
<protein>
    <recommendedName>
        <fullName evidence="4">Transmembrane protein</fullName>
    </recommendedName>
</protein>
<evidence type="ECO:0000313" key="3">
    <source>
        <dbReference type="Proteomes" id="UP000775213"/>
    </source>
</evidence>
<keyword evidence="1" id="KW-1133">Transmembrane helix</keyword>